<dbReference type="Proteomes" id="UP000490982">
    <property type="component" value="Unassembled WGS sequence"/>
</dbReference>
<evidence type="ECO:0000313" key="1">
    <source>
        <dbReference type="EMBL" id="MTW25792.1"/>
    </source>
</evidence>
<proteinExistence type="predicted"/>
<feature type="non-terminal residue" evidence="1">
    <location>
        <position position="1"/>
    </location>
</feature>
<sequence length="90" mass="10413">FTTARQNFMNAVETGAPMEEQNKLYNEMIEALTDKLQDDAREAARKEIATMNPYDAQLTAEAREFFNNIEKLPPKGIEKLFPQETIDRIF</sequence>
<comment type="caution">
    <text evidence="1">The sequence shown here is derived from an EMBL/GenBank/DDBJ whole genome shotgun (WGS) entry which is preliminary data.</text>
</comment>
<evidence type="ECO:0000313" key="2">
    <source>
        <dbReference type="Proteomes" id="UP000490982"/>
    </source>
</evidence>
<gene>
    <name evidence="1" type="ORF">GM537_13515</name>
</gene>
<dbReference type="EMBL" id="WNHS01000649">
    <property type="protein sequence ID" value="MTW25792.1"/>
    <property type="molecule type" value="Genomic_DNA"/>
</dbReference>
<organism evidence="1 2">
    <name type="scientific">Streptococcus pneumoniae</name>
    <dbReference type="NCBI Taxonomy" id="1313"/>
    <lineage>
        <taxon>Bacteria</taxon>
        <taxon>Bacillati</taxon>
        <taxon>Bacillota</taxon>
        <taxon>Bacilli</taxon>
        <taxon>Lactobacillales</taxon>
        <taxon>Streptococcaceae</taxon>
        <taxon>Streptococcus</taxon>
    </lineage>
</organism>
<reference evidence="1 2" key="1">
    <citation type="submission" date="2019-11" db="EMBL/GenBank/DDBJ databases">
        <title>Growth characteristics of pneumococcus vary with the chemical composition of the capsule and with environmental conditions.</title>
        <authorList>
            <person name="Tothpal A."/>
            <person name="Desobry K."/>
            <person name="Joshi S."/>
            <person name="Wyllie A.L."/>
            <person name="Weinberger D.M."/>
        </authorList>
    </citation>
    <scope>NUCLEOTIDE SEQUENCE [LARGE SCALE GENOMIC DNA]</scope>
    <source>
        <strain evidence="2">pnumococcus23A</strain>
    </source>
</reference>
<dbReference type="AlphaFoldDB" id="A0A6G2DX10"/>
<accession>A0A6G2DX10</accession>
<protein>
    <submittedName>
        <fullName evidence="1">Phage major capsid protein</fullName>
    </submittedName>
</protein>
<feature type="non-terminal residue" evidence="1">
    <location>
        <position position="90"/>
    </location>
</feature>
<name>A0A6G2DX10_STREE</name>